<dbReference type="CDD" id="cd00118">
    <property type="entry name" value="LysM"/>
    <property type="match status" value="1"/>
</dbReference>
<evidence type="ECO:0000259" key="5">
    <source>
        <dbReference type="PROSITE" id="PS51782"/>
    </source>
</evidence>
<evidence type="ECO:0000256" key="3">
    <source>
        <dbReference type="SAM" id="MobiDB-lite"/>
    </source>
</evidence>
<evidence type="ECO:0000256" key="2">
    <source>
        <dbReference type="ARBA" id="ARBA00022801"/>
    </source>
</evidence>
<dbReference type="SUPFAM" id="SSF53955">
    <property type="entry name" value="Lysozyme-like"/>
    <property type="match status" value="1"/>
</dbReference>
<dbReference type="InterPro" id="IPR036779">
    <property type="entry name" value="LysM_dom_sf"/>
</dbReference>
<dbReference type="Gene3D" id="3.10.350.10">
    <property type="entry name" value="LysM domain"/>
    <property type="match status" value="1"/>
</dbReference>
<dbReference type="Proteomes" id="UP000324106">
    <property type="component" value="Chromosome"/>
</dbReference>
<evidence type="ECO:0000256" key="1">
    <source>
        <dbReference type="ARBA" id="ARBA00010830"/>
    </source>
</evidence>
<evidence type="ECO:0000313" key="6">
    <source>
        <dbReference type="EMBL" id="QES21804.1"/>
    </source>
</evidence>
<dbReference type="SMART" id="SM00257">
    <property type="entry name" value="LysM"/>
    <property type="match status" value="1"/>
</dbReference>
<feature type="signal peptide" evidence="4">
    <location>
        <begin position="1"/>
        <end position="40"/>
    </location>
</feature>
<dbReference type="Pfam" id="PF06737">
    <property type="entry name" value="Transglycosylas"/>
    <property type="match status" value="1"/>
</dbReference>
<name>A0A5P2AU46_STRVZ</name>
<feature type="compositionally biased region" description="Low complexity" evidence="3">
    <location>
        <begin position="193"/>
        <end position="245"/>
    </location>
</feature>
<proteinExistence type="inferred from homology"/>
<feature type="compositionally biased region" description="Basic and acidic residues" evidence="3">
    <location>
        <begin position="162"/>
        <end position="172"/>
    </location>
</feature>
<dbReference type="PANTHER" id="PTHR34700">
    <property type="entry name" value="POTASSIUM BINDING PROTEIN KBP"/>
    <property type="match status" value="1"/>
</dbReference>
<feature type="compositionally biased region" description="Low complexity" evidence="3">
    <location>
        <begin position="317"/>
        <end position="328"/>
    </location>
</feature>
<gene>
    <name evidence="6" type="ORF">DEJ46_24090</name>
</gene>
<keyword evidence="2" id="KW-0378">Hydrolase</keyword>
<dbReference type="InterPro" id="IPR023346">
    <property type="entry name" value="Lysozyme-like_dom_sf"/>
</dbReference>
<dbReference type="CDD" id="cd13925">
    <property type="entry name" value="RPF"/>
    <property type="match status" value="1"/>
</dbReference>
<dbReference type="Pfam" id="PF01476">
    <property type="entry name" value="LysM"/>
    <property type="match status" value="1"/>
</dbReference>
<keyword evidence="4" id="KW-0732">Signal</keyword>
<dbReference type="SUPFAM" id="SSF54106">
    <property type="entry name" value="LysM domain"/>
    <property type="match status" value="1"/>
</dbReference>
<evidence type="ECO:0000256" key="4">
    <source>
        <dbReference type="SAM" id="SignalP"/>
    </source>
</evidence>
<dbReference type="InterPro" id="IPR052196">
    <property type="entry name" value="Bact_Kbp"/>
</dbReference>
<dbReference type="EMBL" id="CP029194">
    <property type="protein sequence ID" value="QES21804.1"/>
    <property type="molecule type" value="Genomic_DNA"/>
</dbReference>
<feature type="compositionally biased region" description="Basic and acidic residues" evidence="3">
    <location>
        <begin position="271"/>
        <end position="300"/>
    </location>
</feature>
<dbReference type="GO" id="GO:0016787">
    <property type="term" value="F:hydrolase activity"/>
    <property type="evidence" value="ECO:0007669"/>
    <property type="project" value="UniProtKB-KW"/>
</dbReference>
<dbReference type="InterPro" id="IPR018392">
    <property type="entry name" value="LysM"/>
</dbReference>
<feature type="compositionally biased region" description="Low complexity" evidence="3">
    <location>
        <begin position="173"/>
        <end position="183"/>
    </location>
</feature>
<feature type="region of interest" description="Disordered" evidence="3">
    <location>
        <begin position="130"/>
        <end position="383"/>
    </location>
</feature>
<sequence>MRSGNGRHRRPRQAPAIVVAAGVTGSALALPLLATGSASAADAATWDRVAECESGGQWSANFGNGMYGGLQFTQESWERNGGLDYAPSPDLASRAQQIAIADKAFTAGGTDWATCAPIAGLTNDGRATGVNPGPAVATKAPTGPVAESNRTAGTPVAPSEAAADKSAGKAAEEATAPTQAAETSESPREASEAPTGPAAPTTPAGTATPVSPTAPATGTTPDGSTTPTAPVSPTAPGTPTAPVTPDTSLTPGSPETPKDDASSAAPGTGKHRGEAAPEEADKADTPAESGRHASSTDKLAENSTAKPVADESKDSGTTDSQGTSGTYTVRPGDNLSEIAQENELPGGWDALYDANRGTVGTDPDLIVPGQSLDLTVGSEEVAE</sequence>
<dbReference type="PANTHER" id="PTHR34700:SF4">
    <property type="entry name" value="PHAGE-LIKE ELEMENT PBSX PROTEIN XKDP"/>
    <property type="match status" value="1"/>
</dbReference>
<dbReference type="AlphaFoldDB" id="A0A5P2AU46"/>
<feature type="domain" description="LysM" evidence="5">
    <location>
        <begin position="325"/>
        <end position="374"/>
    </location>
</feature>
<dbReference type="InterPro" id="IPR010618">
    <property type="entry name" value="RPF"/>
</dbReference>
<dbReference type="PROSITE" id="PS51782">
    <property type="entry name" value="LYSM"/>
    <property type="match status" value="1"/>
</dbReference>
<evidence type="ECO:0000313" key="7">
    <source>
        <dbReference type="Proteomes" id="UP000324106"/>
    </source>
</evidence>
<reference evidence="6 7" key="1">
    <citation type="submission" date="2018-05" db="EMBL/GenBank/DDBJ databases">
        <title>Streptomyces venezuelae.</title>
        <authorList>
            <person name="Kim W."/>
            <person name="Lee N."/>
            <person name="Cho B.-K."/>
        </authorList>
    </citation>
    <scope>NUCLEOTIDE SEQUENCE [LARGE SCALE GENOMIC DNA]</scope>
    <source>
        <strain evidence="6 7">ATCC 15068</strain>
    </source>
</reference>
<organism evidence="6 7">
    <name type="scientific">Streptomyces venezuelae</name>
    <dbReference type="NCBI Taxonomy" id="54571"/>
    <lineage>
        <taxon>Bacteria</taxon>
        <taxon>Bacillati</taxon>
        <taxon>Actinomycetota</taxon>
        <taxon>Actinomycetes</taxon>
        <taxon>Kitasatosporales</taxon>
        <taxon>Streptomycetaceae</taxon>
        <taxon>Streptomyces</taxon>
    </lineage>
</organism>
<protein>
    <recommendedName>
        <fullName evidence="5">LysM domain-containing protein</fullName>
    </recommendedName>
</protein>
<comment type="similarity">
    <text evidence="1">Belongs to the transglycosylase family. Rpf subfamily.</text>
</comment>
<dbReference type="Gene3D" id="1.10.530.10">
    <property type="match status" value="1"/>
</dbReference>
<feature type="chain" id="PRO_5024975512" description="LysM domain-containing protein" evidence="4">
    <location>
        <begin position="41"/>
        <end position="383"/>
    </location>
</feature>
<accession>A0A5P2AU46</accession>
<dbReference type="OrthoDB" id="1404170at2"/>